<dbReference type="AlphaFoldDB" id="A0A2A5T5M3"/>
<dbReference type="SUPFAM" id="SSF50203">
    <property type="entry name" value="Bacterial enterotoxins"/>
    <property type="match status" value="1"/>
</dbReference>
<dbReference type="InterPro" id="IPR008992">
    <property type="entry name" value="Enterotoxin"/>
</dbReference>
<dbReference type="Gene3D" id="3.10.40.10">
    <property type="entry name" value="Aerolysin/Pertussis toxin (APT), N-terminal domain"/>
    <property type="match status" value="1"/>
</dbReference>
<dbReference type="PRINTS" id="PR01396">
    <property type="entry name" value="BORPETOXINB"/>
</dbReference>
<dbReference type="InterPro" id="IPR037015">
    <property type="entry name" value="APT_N_sf"/>
</dbReference>
<dbReference type="Gene3D" id="2.40.50.110">
    <property type="match status" value="1"/>
</dbReference>
<dbReference type="EMBL" id="NBYY01000009">
    <property type="protein sequence ID" value="PCS23475.1"/>
    <property type="molecule type" value="Genomic_DNA"/>
</dbReference>
<keyword evidence="4" id="KW-1185">Reference proteome</keyword>
<reference evidence="4" key="1">
    <citation type="submission" date="2017-04" db="EMBL/GenBank/DDBJ databases">
        <title>Genome evolution of the luminous symbionts of deep sea anglerfish.</title>
        <authorList>
            <person name="Hendry T.A."/>
        </authorList>
    </citation>
    <scope>NUCLEOTIDE SEQUENCE [LARGE SCALE GENOMIC DNA]</scope>
</reference>
<comment type="caution">
    <text evidence="3">The sequence shown here is derived from an EMBL/GenBank/DDBJ whole genome shotgun (WGS) entry which is preliminary data.</text>
</comment>
<feature type="chain" id="PRO_5013015080" description="Bordetella pertussis toxin B subunit 2/3 C-terminal domain-containing protein" evidence="1">
    <location>
        <begin position="20"/>
        <end position="215"/>
    </location>
</feature>
<dbReference type="GO" id="GO:0005576">
    <property type="term" value="C:extracellular region"/>
    <property type="evidence" value="ECO:0007669"/>
    <property type="project" value="InterPro"/>
</dbReference>
<dbReference type="InterPro" id="IPR020063">
    <property type="entry name" value="ToxinB_su2/3_C_BORPE"/>
</dbReference>
<evidence type="ECO:0000259" key="2">
    <source>
        <dbReference type="Pfam" id="PF02918"/>
    </source>
</evidence>
<accession>A0A2A5T5M3</accession>
<evidence type="ECO:0000256" key="1">
    <source>
        <dbReference type="SAM" id="SignalP"/>
    </source>
</evidence>
<feature type="signal peptide" evidence="1">
    <location>
        <begin position="1"/>
        <end position="19"/>
    </location>
</feature>
<dbReference type="GeneID" id="66950932"/>
<evidence type="ECO:0000313" key="3">
    <source>
        <dbReference type="EMBL" id="PCS23475.1"/>
    </source>
</evidence>
<dbReference type="Pfam" id="PF02918">
    <property type="entry name" value="Pertussis_S2S3"/>
    <property type="match status" value="1"/>
</dbReference>
<protein>
    <recommendedName>
        <fullName evidence="2">Bordetella pertussis toxin B subunit 2/3 C-terminal domain-containing protein</fullName>
    </recommendedName>
</protein>
<dbReference type="RefSeq" id="WP_097355779.1">
    <property type="nucleotide sequence ID" value="NZ_CAWNJE010000005.1"/>
</dbReference>
<keyword evidence="1" id="KW-0732">Signal</keyword>
<feature type="domain" description="Bordetella pertussis toxin B subunit 2/3 C-terminal" evidence="2">
    <location>
        <begin position="123"/>
        <end position="211"/>
    </location>
</feature>
<proteinExistence type="predicted"/>
<gene>
    <name evidence="3" type="ORF">BTN49_0443</name>
</gene>
<organism evidence="3 4">
    <name type="scientific">Candidatus Enterovibrio escicola</name>
    <dbReference type="NCBI Taxonomy" id="1927127"/>
    <lineage>
        <taxon>Bacteria</taxon>
        <taxon>Pseudomonadati</taxon>
        <taxon>Pseudomonadota</taxon>
        <taxon>Gammaproteobacteria</taxon>
        <taxon>Vibrionales</taxon>
        <taxon>Vibrionaceae</taxon>
        <taxon>Enterovibrio</taxon>
    </lineage>
</organism>
<dbReference type="InterPro" id="IPR003899">
    <property type="entry name" value="ToxinB_BORPE"/>
</dbReference>
<name>A0A2A5T5M3_9GAMM</name>
<sequence length="215" mass="24339">MKPLMLFMSFMLFISNAYAREDINSIELPSDLIYLSAGVCPSGSRLIDYDEASYQSIRKRISELTYRSLWGFFTVLDGRYESGNYGHILNKIGRRDSLSQLSQFCVETMKETPSNEGIRIFNARTVKDLLVGNDNKLCAIFAQEGVHSVVGGCIGNKESNVKYHESYEAFRTMLTTAYLSQRNVDIVLDPNQTHFNFTAPLFSTYTIKSIMAVSK</sequence>
<evidence type="ECO:0000313" key="4">
    <source>
        <dbReference type="Proteomes" id="UP000219020"/>
    </source>
</evidence>
<dbReference type="Proteomes" id="UP000219020">
    <property type="component" value="Unassembled WGS sequence"/>
</dbReference>